<evidence type="ECO:0000313" key="2">
    <source>
        <dbReference type="Proteomes" id="UP000001593"/>
    </source>
</evidence>
<dbReference type="AlphaFoldDB" id="A7SUH4"/>
<evidence type="ECO:0000313" key="1">
    <source>
        <dbReference type="EMBL" id="EDO32637.1"/>
    </source>
</evidence>
<dbReference type="Proteomes" id="UP000001593">
    <property type="component" value="Unassembled WGS sequence"/>
</dbReference>
<dbReference type="InParanoid" id="A7SUH4"/>
<protein>
    <submittedName>
        <fullName evidence="1">Uncharacterized protein</fullName>
    </submittedName>
</protein>
<organism evidence="1 2">
    <name type="scientific">Nematostella vectensis</name>
    <name type="common">Starlet sea anemone</name>
    <dbReference type="NCBI Taxonomy" id="45351"/>
    <lineage>
        <taxon>Eukaryota</taxon>
        <taxon>Metazoa</taxon>
        <taxon>Cnidaria</taxon>
        <taxon>Anthozoa</taxon>
        <taxon>Hexacorallia</taxon>
        <taxon>Actiniaria</taxon>
        <taxon>Edwardsiidae</taxon>
        <taxon>Nematostella</taxon>
    </lineage>
</organism>
<proteinExistence type="predicted"/>
<reference evidence="1 2" key="1">
    <citation type="journal article" date="2007" name="Science">
        <title>Sea anemone genome reveals ancestral eumetazoan gene repertoire and genomic organization.</title>
        <authorList>
            <person name="Putnam N.H."/>
            <person name="Srivastava M."/>
            <person name="Hellsten U."/>
            <person name="Dirks B."/>
            <person name="Chapman J."/>
            <person name="Salamov A."/>
            <person name="Terry A."/>
            <person name="Shapiro H."/>
            <person name="Lindquist E."/>
            <person name="Kapitonov V.V."/>
            <person name="Jurka J."/>
            <person name="Genikhovich G."/>
            <person name="Grigoriev I.V."/>
            <person name="Lucas S.M."/>
            <person name="Steele R.E."/>
            <person name="Finnerty J.R."/>
            <person name="Technau U."/>
            <person name="Martindale M.Q."/>
            <person name="Rokhsar D.S."/>
        </authorList>
    </citation>
    <scope>NUCLEOTIDE SEQUENCE [LARGE SCALE GENOMIC DNA]</scope>
    <source>
        <strain evidence="2">CH2 X CH6</strain>
    </source>
</reference>
<name>A7SUH4_NEMVE</name>
<dbReference type="EMBL" id="DS469813">
    <property type="protein sequence ID" value="EDO32637.1"/>
    <property type="molecule type" value="Genomic_DNA"/>
</dbReference>
<dbReference type="HOGENOM" id="CLU_1152905_0_0_1"/>
<gene>
    <name evidence="1" type="ORF">NEMVEDRAFT_v1g217689</name>
</gene>
<sequence>MEDSLSWSAENLSHSLEIVTKMLTHLVAIFTLGTRGFELCGENVLSEAQSLPRDFQVLLLSRIYPRIPLSIIYRATQVSNIVKELIQAIELPATASSLIVRTPKTSNIYFLPKIHKANNPGRPIVSACNCPTELISSYFDQQMAPFVQSLPSYIKDTNKGLSTSLATSRFLLPEYTPSKHCHFTKVSFSFSVDFYKQVNGVAMGTVSPSQVTSTSKSTVLPWGLRWDLRQPLRRLCRGTDL</sequence>
<accession>A7SUH4</accession>
<keyword evidence="2" id="KW-1185">Reference proteome</keyword>